<protein>
    <recommendedName>
        <fullName evidence="2 5">peptidylprolyl isomerase</fullName>
        <ecNumber evidence="2 5">5.2.1.8</ecNumber>
    </recommendedName>
</protein>
<comment type="caution">
    <text evidence="8">The sequence shown here is derived from an EMBL/GenBank/DDBJ whole genome shotgun (WGS) entry which is preliminary data.</text>
</comment>
<evidence type="ECO:0000256" key="1">
    <source>
        <dbReference type="ARBA" id="ARBA00000971"/>
    </source>
</evidence>
<dbReference type="EMBL" id="JABFAJ010000001">
    <property type="protein sequence ID" value="NNU25994.1"/>
    <property type="molecule type" value="Genomic_DNA"/>
</dbReference>
<dbReference type="PANTHER" id="PTHR10516">
    <property type="entry name" value="PEPTIDYL-PROLYL CIS-TRANS ISOMERASE"/>
    <property type="match status" value="1"/>
</dbReference>
<reference evidence="8 9" key="1">
    <citation type="submission" date="2020-05" db="EMBL/GenBank/DDBJ databases">
        <title>Genome sequence of Isoptericola sp. JC619 isolated from Chilika lagoon, India.</title>
        <authorList>
            <person name="Kumar D."/>
            <person name="Appam K."/>
            <person name="Gandham S."/>
            <person name="Uppada J."/>
            <person name="Sasikala C."/>
            <person name="Venkata Ramana C."/>
        </authorList>
    </citation>
    <scope>NUCLEOTIDE SEQUENCE [LARGE SCALE GENOMIC DNA]</scope>
    <source>
        <strain evidence="8 9">JC619</strain>
    </source>
</reference>
<dbReference type="InterPro" id="IPR046357">
    <property type="entry name" value="PPIase_dom_sf"/>
</dbReference>
<keyword evidence="9" id="KW-1185">Reference proteome</keyword>
<comment type="catalytic activity">
    <reaction evidence="1 5">
        <text>[protein]-peptidylproline (omega=180) = [protein]-peptidylproline (omega=0)</text>
        <dbReference type="Rhea" id="RHEA:16237"/>
        <dbReference type="Rhea" id="RHEA-COMP:10747"/>
        <dbReference type="Rhea" id="RHEA-COMP:10748"/>
        <dbReference type="ChEBI" id="CHEBI:83833"/>
        <dbReference type="ChEBI" id="CHEBI:83834"/>
        <dbReference type="EC" id="5.2.1.8"/>
    </reaction>
</comment>
<feature type="region of interest" description="Disordered" evidence="6">
    <location>
        <begin position="1"/>
        <end position="26"/>
    </location>
</feature>
<dbReference type="InterPro" id="IPR050689">
    <property type="entry name" value="FKBP-type_PPIase"/>
</dbReference>
<feature type="domain" description="PPIase FKBP-type" evidence="7">
    <location>
        <begin position="270"/>
        <end position="356"/>
    </location>
</feature>
<dbReference type="GO" id="GO:0003755">
    <property type="term" value="F:peptidyl-prolyl cis-trans isomerase activity"/>
    <property type="evidence" value="ECO:0007669"/>
    <property type="project" value="UniProtKB-KW"/>
</dbReference>
<name>A0A849JTV5_9MICO</name>
<dbReference type="Gene3D" id="3.10.50.40">
    <property type="match status" value="1"/>
</dbReference>
<evidence type="ECO:0000256" key="4">
    <source>
        <dbReference type="ARBA" id="ARBA00023235"/>
    </source>
</evidence>
<evidence type="ECO:0000256" key="5">
    <source>
        <dbReference type="PROSITE-ProRule" id="PRU00277"/>
    </source>
</evidence>
<keyword evidence="3 5" id="KW-0697">Rotamase</keyword>
<evidence type="ECO:0000256" key="6">
    <source>
        <dbReference type="SAM" id="MobiDB-lite"/>
    </source>
</evidence>
<evidence type="ECO:0000313" key="8">
    <source>
        <dbReference type="EMBL" id="NNU25994.1"/>
    </source>
</evidence>
<dbReference type="Proteomes" id="UP000557204">
    <property type="component" value="Unassembled WGS sequence"/>
</dbReference>
<dbReference type="PANTHER" id="PTHR10516:SF443">
    <property type="entry name" value="FK506-BINDING PROTEIN 59-RELATED"/>
    <property type="match status" value="1"/>
</dbReference>
<dbReference type="InterPro" id="IPR001179">
    <property type="entry name" value="PPIase_FKBP_dom"/>
</dbReference>
<evidence type="ECO:0000313" key="9">
    <source>
        <dbReference type="Proteomes" id="UP000557204"/>
    </source>
</evidence>
<proteinExistence type="predicted"/>
<gene>
    <name evidence="8" type="ORF">HLI28_00330</name>
</gene>
<organism evidence="8 9">
    <name type="scientific">Isoptericola sediminis</name>
    <dbReference type="NCBI Taxonomy" id="2733572"/>
    <lineage>
        <taxon>Bacteria</taxon>
        <taxon>Bacillati</taxon>
        <taxon>Actinomycetota</taxon>
        <taxon>Actinomycetes</taxon>
        <taxon>Micrococcales</taxon>
        <taxon>Promicromonosporaceae</taxon>
        <taxon>Isoptericola</taxon>
    </lineage>
</organism>
<sequence length="356" mass="37110">MSPLWRAGGGTTGRAGPLECSGSVDRTNHPATEGLLVKLRTPAALGVALAAALVLGGCSDDADAPDSTEPSAPSSASADSTAQAEPTEEDIAAVESIEVTGEPGSEPELSFDDIEVSVPTHRVVDEGDGTEISEGMKLTIHYVTYDATGQKMNSTWEVDSPQSIVLGEQSDLLISPLEGQSVGTRFLLANPIADQQGEPTTAVNLIEVVDAYEIPERAEGEAVEPEEGLPTVTLGEDGAPSVEIPDGYEAPDELVAQTLIRGDGEEVSPEQTVTAHYTGWTLDGEVFDSSWERGEPSAFSLQQVIPGWTDGISGQTVGSQVLLVIPADQAYGAEAVEGNPLAGEDLVFVVDILDVE</sequence>
<dbReference type="EC" id="5.2.1.8" evidence="2 5"/>
<feature type="compositionally biased region" description="Low complexity" evidence="6">
    <location>
        <begin position="67"/>
        <end position="85"/>
    </location>
</feature>
<dbReference type="AlphaFoldDB" id="A0A849JTV5"/>
<dbReference type="Pfam" id="PF00254">
    <property type="entry name" value="FKBP_C"/>
    <property type="match status" value="1"/>
</dbReference>
<evidence type="ECO:0000256" key="2">
    <source>
        <dbReference type="ARBA" id="ARBA00013194"/>
    </source>
</evidence>
<feature type="region of interest" description="Disordered" evidence="6">
    <location>
        <begin position="61"/>
        <end position="88"/>
    </location>
</feature>
<dbReference type="PROSITE" id="PS50059">
    <property type="entry name" value="FKBP_PPIASE"/>
    <property type="match status" value="1"/>
</dbReference>
<evidence type="ECO:0000259" key="7">
    <source>
        <dbReference type="PROSITE" id="PS50059"/>
    </source>
</evidence>
<keyword evidence="4 5" id="KW-0413">Isomerase</keyword>
<accession>A0A849JTV5</accession>
<evidence type="ECO:0000256" key="3">
    <source>
        <dbReference type="ARBA" id="ARBA00023110"/>
    </source>
</evidence>
<feature type="region of interest" description="Disordered" evidence="6">
    <location>
        <begin position="219"/>
        <end position="240"/>
    </location>
</feature>
<dbReference type="SUPFAM" id="SSF54534">
    <property type="entry name" value="FKBP-like"/>
    <property type="match status" value="2"/>
</dbReference>